<feature type="transmembrane region" description="Helical" evidence="1">
    <location>
        <begin position="26"/>
        <end position="44"/>
    </location>
</feature>
<keyword evidence="1" id="KW-0812">Transmembrane</keyword>
<name>I1MIH9_SOYBN</name>
<evidence type="ECO:0000313" key="2">
    <source>
        <dbReference type="EMBL" id="KRH13208.1"/>
    </source>
</evidence>
<keyword evidence="4" id="KW-1185">Reference proteome</keyword>
<dbReference type="Gramene" id="KRH13208">
    <property type="protein sequence ID" value="KRH13208"/>
    <property type="gene ID" value="GLYMA_15G222900"/>
</dbReference>
<keyword evidence="1" id="KW-0472">Membrane</keyword>
<dbReference type="EMBL" id="CM000848">
    <property type="protein sequence ID" value="KRH13208.1"/>
    <property type="molecule type" value="Genomic_DNA"/>
</dbReference>
<sequence>MPWCHYLPNCRRWKHITSACGLSDNGIPGIFALLASDLFLLTWISSFGRDSFFTTNTVSSIKSNSLLATSLSTSVSLSLLSLVVEFSPSISTMTLDCSPFCSLYVLILVSDHFRPIEKHCCLS</sequence>
<keyword evidence="1" id="KW-1133">Transmembrane helix</keyword>
<dbReference type="EnsemblPlants" id="KRH13208">
    <property type="protein sequence ID" value="KRH13208"/>
    <property type="gene ID" value="GLYMA_15G222900"/>
</dbReference>
<organism evidence="3">
    <name type="scientific">Glycine max</name>
    <name type="common">Soybean</name>
    <name type="synonym">Glycine hispida</name>
    <dbReference type="NCBI Taxonomy" id="3847"/>
    <lineage>
        <taxon>Eukaryota</taxon>
        <taxon>Viridiplantae</taxon>
        <taxon>Streptophyta</taxon>
        <taxon>Embryophyta</taxon>
        <taxon>Tracheophyta</taxon>
        <taxon>Spermatophyta</taxon>
        <taxon>Magnoliopsida</taxon>
        <taxon>eudicotyledons</taxon>
        <taxon>Gunneridae</taxon>
        <taxon>Pentapetalae</taxon>
        <taxon>rosids</taxon>
        <taxon>fabids</taxon>
        <taxon>Fabales</taxon>
        <taxon>Fabaceae</taxon>
        <taxon>Papilionoideae</taxon>
        <taxon>50 kb inversion clade</taxon>
        <taxon>NPAAA clade</taxon>
        <taxon>indigoferoid/millettioid clade</taxon>
        <taxon>Phaseoleae</taxon>
        <taxon>Glycine</taxon>
        <taxon>Glycine subgen. Soja</taxon>
    </lineage>
</organism>
<dbReference type="Proteomes" id="UP000008827">
    <property type="component" value="Chromosome 15"/>
</dbReference>
<protein>
    <submittedName>
        <fullName evidence="2 3">Uncharacterized protein</fullName>
    </submittedName>
</protein>
<proteinExistence type="predicted"/>
<evidence type="ECO:0000313" key="4">
    <source>
        <dbReference type="Proteomes" id="UP000008827"/>
    </source>
</evidence>
<evidence type="ECO:0000256" key="1">
    <source>
        <dbReference type="SAM" id="Phobius"/>
    </source>
</evidence>
<gene>
    <name evidence="2" type="ORF">GLYMA_15G222900</name>
</gene>
<reference evidence="2" key="3">
    <citation type="submission" date="2018-07" db="EMBL/GenBank/DDBJ databases">
        <title>WGS assembly of Glycine max.</title>
        <authorList>
            <person name="Schmutz J."/>
            <person name="Cannon S."/>
            <person name="Schlueter J."/>
            <person name="Ma J."/>
            <person name="Mitros T."/>
            <person name="Nelson W."/>
            <person name="Hyten D."/>
            <person name="Song Q."/>
            <person name="Thelen J."/>
            <person name="Cheng J."/>
            <person name="Xu D."/>
            <person name="Hellsten U."/>
            <person name="May G."/>
            <person name="Yu Y."/>
            <person name="Sakurai T."/>
            <person name="Umezawa T."/>
            <person name="Bhattacharyya M."/>
            <person name="Sandhu D."/>
            <person name="Valliyodan B."/>
            <person name="Lindquist E."/>
            <person name="Peto M."/>
            <person name="Grant D."/>
            <person name="Shu S."/>
            <person name="Goodstein D."/>
            <person name="Barry K."/>
            <person name="Futrell-Griggs M."/>
            <person name="Abernathy B."/>
            <person name="Du J."/>
            <person name="Tian Z."/>
            <person name="Zhu L."/>
            <person name="Gill N."/>
            <person name="Joshi T."/>
            <person name="Libault M."/>
            <person name="Sethuraman A."/>
            <person name="Zhang X."/>
            <person name="Shinozaki K."/>
            <person name="Nguyen H."/>
            <person name="Wing R."/>
            <person name="Cregan P."/>
            <person name="Specht J."/>
            <person name="Grimwood J."/>
            <person name="Rokhsar D."/>
            <person name="Stacey G."/>
            <person name="Shoemaker R."/>
            <person name="Jackson S."/>
        </authorList>
    </citation>
    <scope>NUCLEOTIDE SEQUENCE</scope>
    <source>
        <tissue evidence="2">Callus</tissue>
    </source>
</reference>
<dbReference type="HOGENOM" id="CLU_2019363_0_0_1"/>
<evidence type="ECO:0000313" key="3">
    <source>
        <dbReference type="EnsemblPlants" id="KRH13208"/>
    </source>
</evidence>
<reference evidence="3" key="2">
    <citation type="submission" date="2018-02" db="UniProtKB">
        <authorList>
            <consortium name="EnsemblPlants"/>
        </authorList>
    </citation>
    <scope>IDENTIFICATION</scope>
    <source>
        <strain evidence="3">Williams 82</strain>
    </source>
</reference>
<dbReference type="PaxDb" id="3847-GLYMA15G35210.1"/>
<dbReference type="AlphaFoldDB" id="I1MIH9"/>
<reference evidence="2 3" key="1">
    <citation type="journal article" date="2010" name="Nature">
        <title>Genome sequence of the palaeopolyploid soybean.</title>
        <authorList>
            <person name="Schmutz J."/>
            <person name="Cannon S.B."/>
            <person name="Schlueter J."/>
            <person name="Ma J."/>
            <person name="Mitros T."/>
            <person name="Nelson W."/>
            <person name="Hyten D.L."/>
            <person name="Song Q."/>
            <person name="Thelen J.J."/>
            <person name="Cheng J."/>
            <person name="Xu D."/>
            <person name="Hellsten U."/>
            <person name="May G.D."/>
            <person name="Yu Y."/>
            <person name="Sakurai T."/>
            <person name="Umezawa T."/>
            <person name="Bhattacharyya M.K."/>
            <person name="Sandhu D."/>
            <person name="Valliyodan B."/>
            <person name="Lindquist E."/>
            <person name="Peto M."/>
            <person name="Grant D."/>
            <person name="Shu S."/>
            <person name="Goodstein D."/>
            <person name="Barry K."/>
            <person name="Futrell-Griggs M."/>
            <person name="Abernathy B."/>
            <person name="Du J."/>
            <person name="Tian Z."/>
            <person name="Zhu L."/>
            <person name="Gill N."/>
            <person name="Joshi T."/>
            <person name="Libault M."/>
            <person name="Sethuraman A."/>
            <person name="Zhang X.-C."/>
            <person name="Shinozaki K."/>
            <person name="Nguyen H.T."/>
            <person name="Wing R.A."/>
            <person name="Cregan P."/>
            <person name="Specht J."/>
            <person name="Grimwood J."/>
            <person name="Rokhsar D."/>
            <person name="Stacey G."/>
            <person name="Shoemaker R.C."/>
            <person name="Jackson S.A."/>
        </authorList>
    </citation>
    <scope>NUCLEOTIDE SEQUENCE [LARGE SCALE GENOMIC DNA]</scope>
    <source>
        <strain evidence="3">cv. Williams 82</strain>
        <tissue evidence="2">Callus</tissue>
    </source>
</reference>
<dbReference type="InParanoid" id="I1MIH9"/>
<accession>I1MIH9</accession>